<dbReference type="EMBL" id="CP002606">
    <property type="protein sequence ID" value="AEA33651.1"/>
    <property type="molecule type" value="Genomic_DNA"/>
</dbReference>
<evidence type="ECO:0000313" key="1">
    <source>
        <dbReference type="EMBL" id="AEA33651.1"/>
    </source>
</evidence>
<reference evidence="1 2" key="1">
    <citation type="journal article" date="2011" name="Stand. Genomic Sci.">
        <title>Complete genome sequence of the thermophilic sulfur-reducer Hippea maritima type strain (MH(2)).</title>
        <authorList>
            <person name="Huntemann M."/>
            <person name="Lu M."/>
            <person name="Nolan M."/>
            <person name="Lapidus A."/>
            <person name="Lucas S."/>
            <person name="Hammon N."/>
            <person name="Deshpande S."/>
            <person name="Cheng J.F."/>
            <person name="Tapia R."/>
            <person name="Han C."/>
            <person name="Goodwin L."/>
            <person name="Pitluck S."/>
            <person name="Liolios K."/>
            <person name="Pagani I."/>
            <person name="Ivanova N."/>
            <person name="Ovchinikova G."/>
            <person name="Pati A."/>
            <person name="Chen A."/>
            <person name="Palaniappan K."/>
            <person name="Land M."/>
            <person name="Hauser L."/>
            <person name="Jeffries C.D."/>
            <person name="Detter J.C."/>
            <person name="Brambilla E.M."/>
            <person name="Rohde M."/>
            <person name="Spring S."/>
            <person name="Goker M."/>
            <person name="Woyke T."/>
            <person name="Bristow J."/>
            <person name="Eisen J.A."/>
            <person name="Markowitz V."/>
            <person name="Hugenholtz P."/>
            <person name="Kyrpides N.C."/>
            <person name="Klenk H.P."/>
            <person name="Mavromatis K."/>
        </authorList>
    </citation>
    <scope>NUCLEOTIDE SEQUENCE [LARGE SCALE GENOMIC DNA]</scope>
    <source>
        <strain evidence="2">ATCC 700847 / DSM 10411 / MH2</strain>
    </source>
</reference>
<organism evidence="1 2">
    <name type="scientific">Hippea maritima (strain ATCC 700847 / DSM 10411 / MH2)</name>
    <dbReference type="NCBI Taxonomy" id="760142"/>
    <lineage>
        <taxon>Bacteria</taxon>
        <taxon>Pseudomonadati</taxon>
        <taxon>Campylobacterota</taxon>
        <taxon>Desulfurellia</taxon>
        <taxon>Desulfurellales</taxon>
        <taxon>Hippeaceae</taxon>
        <taxon>Hippea</taxon>
    </lineage>
</organism>
<gene>
    <name evidence="1" type="ordered locus">Hipma_0681</name>
</gene>
<protein>
    <submittedName>
        <fullName evidence="1">Uncharacterized protein</fullName>
    </submittedName>
</protein>
<dbReference type="InParanoid" id="F2LV67"/>
<sequence length="203" mass="22029">MTPPCGFIPLKSKLGVFRATLTIPLSSFDTSALLLNSLLALLPRPEPFSLCSTCNPLTFCSFKCAVPLARYIKGLGRFKKTPLSLTGCFGLLPTQVGLPTCQLPNAIHKLGYTRGFLSLAGNHRARLLRSCLFLILQQIEDHTLSLTMFRFPFSVKTGSERADALLGLAVRFGNDPPYRFAYSLGSDIPTSGISTSLVTSSKP</sequence>
<dbReference type="HOGENOM" id="CLU_1347382_0_0_7"/>
<dbReference type="STRING" id="760142.Hipma_0681"/>
<dbReference type="KEGG" id="hmr:Hipma_0681"/>
<reference evidence="2" key="2">
    <citation type="submission" date="2011-03" db="EMBL/GenBank/DDBJ databases">
        <title>The complete genome of Hippea maritima DSM 10411.</title>
        <authorList>
            <consortium name="US DOE Joint Genome Institute (JGI-PGF)"/>
            <person name="Lucas S."/>
            <person name="Copeland A."/>
            <person name="Lapidus A."/>
            <person name="Bruce D."/>
            <person name="Goodwin L."/>
            <person name="Pitluck S."/>
            <person name="Peters L."/>
            <person name="Kyrpides N."/>
            <person name="Mavromatis K."/>
            <person name="Pagani I."/>
            <person name="Ivanova N."/>
            <person name="Mikhailova N."/>
            <person name="Lu M."/>
            <person name="Detter J.C."/>
            <person name="Tapia R."/>
            <person name="Han C."/>
            <person name="Land M."/>
            <person name="Hauser L."/>
            <person name="Markowitz V."/>
            <person name="Cheng J.-F."/>
            <person name="Hugenholtz P."/>
            <person name="Woyke T."/>
            <person name="Wu D."/>
            <person name="Spring S."/>
            <person name="Schroeder M."/>
            <person name="Brambilla E."/>
            <person name="Klenk H.-P."/>
            <person name="Eisen J.A."/>
        </authorList>
    </citation>
    <scope>NUCLEOTIDE SEQUENCE [LARGE SCALE GENOMIC DNA]</scope>
    <source>
        <strain evidence="2">ATCC 700847 / DSM 10411 / MH2</strain>
    </source>
</reference>
<name>F2LV67_HIPMA</name>
<keyword evidence="2" id="KW-1185">Reference proteome</keyword>
<accession>F2LV67</accession>
<dbReference type="AlphaFoldDB" id="F2LV67"/>
<proteinExistence type="predicted"/>
<evidence type="ECO:0000313" key="2">
    <source>
        <dbReference type="Proteomes" id="UP000008139"/>
    </source>
</evidence>
<dbReference type="Proteomes" id="UP000008139">
    <property type="component" value="Chromosome"/>
</dbReference>